<keyword evidence="3" id="KW-1133">Transmembrane helix</keyword>
<evidence type="ECO:0000256" key="3">
    <source>
        <dbReference type="SAM" id="Phobius"/>
    </source>
</evidence>
<dbReference type="NCBIfam" id="NF042425">
    <property type="entry name" value="Amuc_1099_fam"/>
    <property type="match status" value="1"/>
</dbReference>
<reference evidence="4 5" key="1">
    <citation type="submission" date="2019-08" db="EMBL/GenBank/DDBJ databases">
        <title>In-depth cultivation of the pig gut microbiome towards novel bacterial diversity and tailored functional studies.</title>
        <authorList>
            <person name="Wylensek D."/>
            <person name="Hitch T.C.A."/>
            <person name="Clavel T."/>
        </authorList>
    </citation>
    <scope>NUCLEOTIDE SEQUENCE [LARGE SCALE GENOMIC DNA]</scope>
    <source>
        <strain evidence="4 5">BBE-744-WT-12</strain>
    </source>
</reference>
<comment type="caution">
    <text evidence="4">The sequence shown here is derived from an EMBL/GenBank/DDBJ whole genome shotgun (WGS) entry which is preliminary data.</text>
</comment>
<accession>A0A844FY71</accession>
<evidence type="ECO:0000313" key="5">
    <source>
        <dbReference type="Proteomes" id="UP000435649"/>
    </source>
</evidence>
<sequence length="413" mass="46620">MDFIKKHYEKLILLLLLVIFIASMFHVLNIIKQTGEIQEHHLQIPTREADYKIQDPNDPSFNVPEILKSTSLSWVNPGPRAKGNEDHYSDLSFVFRIVRCPFCKKLIPRSYMEKQSVCPFCKNAANNGEAFAEPPDEGVLDVMIPEDILRQYQLDPNDPDVRFYDIDGDGFSNIYEYVMKTDMGDPRNHPPLWHRLRVIEVGKVSLPVKFTGIDTTDGEDDPQLWVLKFNNGDINTIGGEIELDRKYFKIEKAERKVENVNGEKKDASILFLKEVGGNLEVQMKAGETVRSFVDKAQLEDSANPGKRITVTVGEQFSLGNRLTGSESYRVKSFDTKAGSVLLENPSAAEGDPNATKDKNGTVMLVSGFGQVSPRMKVRERQQNRMGEYGPDMPYGPGGPYAPGQRRYQAPGRR</sequence>
<keyword evidence="3" id="KW-0472">Membrane</keyword>
<dbReference type="RefSeq" id="WP_154417084.1">
    <property type="nucleotide sequence ID" value="NZ_CALXOB010000006.1"/>
</dbReference>
<protein>
    <submittedName>
        <fullName evidence="4">Uncharacterized protein</fullName>
    </submittedName>
</protein>
<dbReference type="AlphaFoldDB" id="A0A844FY71"/>
<keyword evidence="5" id="KW-1185">Reference proteome</keyword>
<keyword evidence="1" id="KW-0175">Coiled coil</keyword>
<evidence type="ECO:0000313" key="4">
    <source>
        <dbReference type="EMBL" id="MST96250.1"/>
    </source>
</evidence>
<evidence type="ECO:0000256" key="2">
    <source>
        <dbReference type="SAM" id="MobiDB-lite"/>
    </source>
</evidence>
<dbReference type="EMBL" id="VUNS01000003">
    <property type="protein sequence ID" value="MST96250.1"/>
    <property type="molecule type" value="Genomic_DNA"/>
</dbReference>
<gene>
    <name evidence="4" type="ORF">FYJ85_04210</name>
</gene>
<dbReference type="InterPro" id="IPR049974">
    <property type="entry name" value="Amuc_1099-like"/>
</dbReference>
<name>A0A844FY71_9BACT</name>
<evidence type="ECO:0000256" key="1">
    <source>
        <dbReference type="SAM" id="Coils"/>
    </source>
</evidence>
<organism evidence="4 5">
    <name type="scientific">Victivallis lenta</name>
    <dbReference type="NCBI Taxonomy" id="2606640"/>
    <lineage>
        <taxon>Bacteria</taxon>
        <taxon>Pseudomonadati</taxon>
        <taxon>Lentisphaerota</taxon>
        <taxon>Lentisphaeria</taxon>
        <taxon>Victivallales</taxon>
        <taxon>Victivallaceae</taxon>
        <taxon>Victivallis</taxon>
    </lineage>
</organism>
<dbReference type="Proteomes" id="UP000435649">
    <property type="component" value="Unassembled WGS sequence"/>
</dbReference>
<feature type="region of interest" description="Disordered" evidence="2">
    <location>
        <begin position="369"/>
        <end position="413"/>
    </location>
</feature>
<feature type="transmembrane region" description="Helical" evidence="3">
    <location>
        <begin position="12"/>
        <end position="31"/>
    </location>
</feature>
<keyword evidence="3" id="KW-0812">Transmembrane</keyword>
<proteinExistence type="predicted"/>
<feature type="coiled-coil region" evidence="1">
    <location>
        <begin position="243"/>
        <end position="270"/>
    </location>
</feature>